<dbReference type="Proteomes" id="UP000447873">
    <property type="component" value="Unassembled WGS sequence"/>
</dbReference>
<dbReference type="SUPFAM" id="SSF51905">
    <property type="entry name" value="FAD/NAD(P)-binding domain"/>
    <property type="match status" value="1"/>
</dbReference>
<proteinExistence type="predicted"/>
<dbReference type="InterPro" id="IPR036188">
    <property type="entry name" value="FAD/NAD-bd_sf"/>
</dbReference>
<dbReference type="InterPro" id="IPR002937">
    <property type="entry name" value="Amino_oxidase"/>
</dbReference>
<sequence>MASLPAAPSAGVLPVIPGSHDFTSIVSRWAALVLCEDFSKLQNCASSVPTQKADGFHLLPIAQNLQSTNPDIEKLPGYKVGIIGSGAAGMFTAMIFDYLNDKFEGLNVEYEILEADDKVGGRLFTYKFPEKDPEYPIGPHDYYDVGAMRFPNSKVMARTFELFKVLEMDFVPEPESEEEVKNYDPKPGNLIQYYMRGINQPVLFNGVQVVQKEALKDIFEPPMSADTFGIPHIPADVRNKGAGDLSGDPIKKVLDVYTKEGAQAFWDELRDKVDPYSARQYLAKEASYDYNTIEMIETLDFGNRWYDQAASEMVLESLDFDAGQGWWCVEGGASQIALRMKKMVKAQTAFELGKAVTAISYKDPTDRKKLEVTVEGESTIRTYDAVFNSATLAAQQHMQLEGLKLNWGTKCAIRNLGYGASCKVGVRFKTLWWKQNGLNITKGGVGKTDLPIHFCVYPSYNVHDSADKPGVLLVSYTWSQEASRIGALISNNSPSDEKKLRAVITHDLARLHAKTDDKDEADYKRLYKIIDDQWLDHYAYNWYENPRMAGAFAYFGPQQFSNLYNDVTASDGRYMIIGEATSAHHAWVVGALESAVRGVYQFLCTATESAPPEAAVWKAYNAYNNREIPGPFGPIPEEWNRPKDVRLPRDYSKDDRKKIGENIVPVGELLRMGILMEQIRLRQGVDVIIPDQISENDVTAILGEIPEGVQPSVPVSVAA</sequence>
<dbReference type="Gene3D" id="1.10.10.1620">
    <property type="match status" value="1"/>
</dbReference>
<dbReference type="SUPFAM" id="SSF54373">
    <property type="entry name" value="FAD-linked reductases, C-terminal domain"/>
    <property type="match status" value="1"/>
</dbReference>
<feature type="domain" description="Amine oxidase" evidence="1">
    <location>
        <begin position="108"/>
        <end position="597"/>
    </location>
</feature>
<accession>A0A8H3UHM3</accession>
<dbReference type="PANTHER" id="PTHR10742:SF342">
    <property type="entry name" value="AMINE OXIDASE"/>
    <property type="match status" value="1"/>
</dbReference>
<dbReference type="GO" id="GO:0001716">
    <property type="term" value="F:L-amino-acid oxidase activity"/>
    <property type="evidence" value="ECO:0007669"/>
    <property type="project" value="TreeGrafter"/>
</dbReference>
<dbReference type="Gene3D" id="3.90.660.10">
    <property type="match status" value="1"/>
</dbReference>
<dbReference type="Pfam" id="PF01593">
    <property type="entry name" value="Amino_oxidase"/>
    <property type="match status" value="1"/>
</dbReference>
<evidence type="ECO:0000313" key="2">
    <source>
        <dbReference type="EMBL" id="KAE9968854.1"/>
    </source>
</evidence>
<dbReference type="GO" id="GO:0009063">
    <property type="term" value="P:amino acid catabolic process"/>
    <property type="evidence" value="ECO:0007669"/>
    <property type="project" value="TreeGrafter"/>
</dbReference>
<dbReference type="EMBL" id="WNWS01000389">
    <property type="protein sequence ID" value="KAE9968854.1"/>
    <property type="molecule type" value="Genomic_DNA"/>
</dbReference>
<reference evidence="2 3" key="1">
    <citation type="submission" date="2018-12" db="EMBL/GenBank/DDBJ databases">
        <title>Venturia inaequalis Genome Resource.</title>
        <authorList>
            <person name="Lichtner F.J."/>
        </authorList>
    </citation>
    <scope>NUCLEOTIDE SEQUENCE [LARGE SCALE GENOMIC DNA]</scope>
    <source>
        <strain evidence="2 3">120213</strain>
    </source>
</reference>
<dbReference type="Gene3D" id="3.50.50.60">
    <property type="entry name" value="FAD/NAD(P)-binding domain"/>
    <property type="match status" value="1"/>
</dbReference>
<organism evidence="2 3">
    <name type="scientific">Venturia inaequalis</name>
    <name type="common">Apple scab fungus</name>
    <dbReference type="NCBI Taxonomy" id="5025"/>
    <lineage>
        <taxon>Eukaryota</taxon>
        <taxon>Fungi</taxon>
        <taxon>Dikarya</taxon>
        <taxon>Ascomycota</taxon>
        <taxon>Pezizomycotina</taxon>
        <taxon>Dothideomycetes</taxon>
        <taxon>Pleosporomycetidae</taxon>
        <taxon>Venturiales</taxon>
        <taxon>Venturiaceae</taxon>
        <taxon>Venturia</taxon>
    </lineage>
</organism>
<evidence type="ECO:0000259" key="1">
    <source>
        <dbReference type="Pfam" id="PF01593"/>
    </source>
</evidence>
<dbReference type="InterPro" id="IPR050281">
    <property type="entry name" value="Flavin_monoamine_oxidase"/>
</dbReference>
<dbReference type="PANTHER" id="PTHR10742">
    <property type="entry name" value="FLAVIN MONOAMINE OXIDASE"/>
    <property type="match status" value="1"/>
</dbReference>
<dbReference type="Gene3D" id="1.10.405.10">
    <property type="entry name" value="Guanine Nucleotide Dissociation Inhibitor, domain 1"/>
    <property type="match status" value="1"/>
</dbReference>
<comment type="caution">
    <text evidence="2">The sequence shown here is derived from an EMBL/GenBank/DDBJ whole genome shotgun (WGS) entry which is preliminary data.</text>
</comment>
<evidence type="ECO:0000313" key="3">
    <source>
        <dbReference type="Proteomes" id="UP000447873"/>
    </source>
</evidence>
<name>A0A8H3UHM3_VENIN</name>
<dbReference type="AlphaFoldDB" id="A0A8H3UHM3"/>
<protein>
    <recommendedName>
        <fullName evidence="1">Amine oxidase domain-containing protein</fullName>
    </recommendedName>
</protein>
<gene>
    <name evidence="2" type="ORF">EG328_007207</name>
</gene>